<dbReference type="Pfam" id="PF01871">
    <property type="entry name" value="AMMECR1"/>
    <property type="match status" value="2"/>
</dbReference>
<dbReference type="InterPro" id="IPR002733">
    <property type="entry name" value="AMMECR1_domain"/>
</dbReference>
<dbReference type="InterPro" id="IPR027485">
    <property type="entry name" value="AMMECR1_N"/>
</dbReference>
<dbReference type="Gene3D" id="3.30.1490.150">
    <property type="entry name" value="Hypothetical protein ph0010, domain 2"/>
    <property type="match status" value="1"/>
</dbReference>
<dbReference type="OrthoDB" id="24630at2759"/>
<sequence>MATELHCEFCFDALISELEGKKVTKYPDFGTERYPIFVTWKIIEYDQEVLRGCIGTFAGTELGSGLHVYSIQSVSLLTDFEKAADYLDWEVGVHGIQIEFTDKKNYTCKATFLPEVALEQEWDKEETVDNLIRKAGHRHKITADLRKSLKVIRYKSSKKQLSYTEYQSRKKTSI</sequence>
<comment type="caution">
    <text evidence="2">The sequence shown here is derived from an EMBL/GenBank/DDBJ whole genome shotgun (WGS) entry which is preliminary data.</text>
</comment>
<dbReference type="InterPro" id="IPR023473">
    <property type="entry name" value="AMMECR1"/>
</dbReference>
<gene>
    <name evidence="2" type="ORF">BB560_001550</name>
</gene>
<feature type="domain" description="AMMECR1" evidence="1">
    <location>
        <begin position="1"/>
        <end position="170"/>
    </location>
</feature>
<dbReference type="PROSITE" id="PS51112">
    <property type="entry name" value="AMMECR1"/>
    <property type="match status" value="1"/>
</dbReference>
<evidence type="ECO:0000313" key="2">
    <source>
        <dbReference type="EMBL" id="PVV03961.1"/>
    </source>
</evidence>
<keyword evidence="3" id="KW-1185">Reference proteome</keyword>
<dbReference type="SUPFAM" id="SSF143447">
    <property type="entry name" value="AMMECR1-like"/>
    <property type="match status" value="1"/>
</dbReference>
<dbReference type="AlphaFoldDB" id="A0A2T9ZHA4"/>
<dbReference type="Proteomes" id="UP000245609">
    <property type="component" value="Unassembled WGS sequence"/>
</dbReference>
<dbReference type="STRING" id="133381.A0A2T9ZHA4"/>
<dbReference type="PANTHER" id="PTHR13016">
    <property type="entry name" value="AMMECR1 HOMOLOG"/>
    <property type="match status" value="1"/>
</dbReference>
<accession>A0A2T9ZHA4</accession>
<reference evidence="2 3" key="1">
    <citation type="journal article" date="2018" name="MBio">
        <title>Comparative Genomics Reveals the Core Gene Toolbox for the Fungus-Insect Symbiosis.</title>
        <authorList>
            <person name="Wang Y."/>
            <person name="Stata M."/>
            <person name="Wang W."/>
            <person name="Stajich J.E."/>
            <person name="White M.M."/>
            <person name="Moncalvo J.M."/>
        </authorList>
    </citation>
    <scope>NUCLEOTIDE SEQUENCE [LARGE SCALE GENOMIC DNA]</scope>
    <source>
        <strain evidence="2 3">SC-DP-2</strain>
    </source>
</reference>
<protein>
    <recommendedName>
        <fullName evidence="1">AMMECR1 domain-containing protein</fullName>
    </recommendedName>
</protein>
<dbReference type="PANTHER" id="PTHR13016:SF0">
    <property type="entry name" value="AMME SYNDROME CANDIDATE GENE 1 PROTEIN"/>
    <property type="match status" value="1"/>
</dbReference>
<name>A0A2T9ZHA4_9FUNG</name>
<dbReference type="Gene3D" id="3.30.700.20">
    <property type="entry name" value="Hypothetical protein ph0010, domain 1"/>
    <property type="match status" value="1"/>
</dbReference>
<evidence type="ECO:0000259" key="1">
    <source>
        <dbReference type="PROSITE" id="PS51112"/>
    </source>
</evidence>
<evidence type="ECO:0000313" key="3">
    <source>
        <dbReference type="Proteomes" id="UP000245609"/>
    </source>
</evidence>
<organism evidence="2 3">
    <name type="scientific">Smittium megazygosporum</name>
    <dbReference type="NCBI Taxonomy" id="133381"/>
    <lineage>
        <taxon>Eukaryota</taxon>
        <taxon>Fungi</taxon>
        <taxon>Fungi incertae sedis</taxon>
        <taxon>Zoopagomycota</taxon>
        <taxon>Kickxellomycotina</taxon>
        <taxon>Harpellomycetes</taxon>
        <taxon>Harpellales</taxon>
        <taxon>Legeriomycetaceae</taxon>
        <taxon>Smittium</taxon>
    </lineage>
</organism>
<dbReference type="EMBL" id="MBFS01000176">
    <property type="protein sequence ID" value="PVV03961.1"/>
    <property type="molecule type" value="Genomic_DNA"/>
</dbReference>
<dbReference type="InterPro" id="IPR036071">
    <property type="entry name" value="AMMECR1_dom_sf"/>
</dbReference>
<proteinExistence type="predicted"/>